<proteinExistence type="predicted"/>
<evidence type="ECO:0000313" key="1">
    <source>
        <dbReference type="EMBL" id="MDG5755506.1"/>
    </source>
</evidence>
<dbReference type="EMBL" id="JARULN010000031">
    <property type="protein sequence ID" value="MDG5755506.1"/>
    <property type="molecule type" value="Genomic_DNA"/>
</dbReference>
<protein>
    <submittedName>
        <fullName evidence="1">Uncharacterized protein</fullName>
    </submittedName>
</protein>
<sequence length="283" mass="32547">MIYKKDANFPYPLLTNTSTSYESSNFILDVQLHENVHHYRFDINYEIDSEFIMNLLHTNKAQLVLVVQSKDNKFFKLKPHETYVTIEKSRISVSKRTSLQLHLQSLEDISFANNDDLNDFYRAFKSDIVIPKHTILGFSNVVIFDGSITKPLALFEKKVDPTLASDIKIELGTETIIIHYKDEQLQFSGFPKAQALNNPYVYMGLQKALQRFIVNNDPDAEQVDLNEIDTPTDPLDLKLYNLMKKKMVQELSVDNIDEVIYAISDRIIERYTAAIKGLSSNGN</sequence>
<accession>A0ABT6H857</accession>
<organism evidence="1 2">
    <name type="scientific">Ectobacillus antri</name>
    <dbReference type="NCBI Taxonomy" id="2486280"/>
    <lineage>
        <taxon>Bacteria</taxon>
        <taxon>Bacillati</taxon>
        <taxon>Bacillota</taxon>
        <taxon>Bacilli</taxon>
        <taxon>Bacillales</taxon>
        <taxon>Bacillaceae</taxon>
        <taxon>Ectobacillus</taxon>
    </lineage>
</organism>
<name>A0ABT6H857_9BACI</name>
<evidence type="ECO:0000313" key="2">
    <source>
        <dbReference type="Proteomes" id="UP001218246"/>
    </source>
</evidence>
<gene>
    <name evidence="1" type="ORF">P6P90_16545</name>
</gene>
<dbReference type="RefSeq" id="WP_278018687.1">
    <property type="nucleotide sequence ID" value="NZ_JARRRY010000032.1"/>
</dbReference>
<keyword evidence="2" id="KW-1185">Reference proteome</keyword>
<comment type="caution">
    <text evidence="1">The sequence shown here is derived from an EMBL/GenBank/DDBJ whole genome shotgun (WGS) entry which is preliminary data.</text>
</comment>
<dbReference type="Proteomes" id="UP001218246">
    <property type="component" value="Unassembled WGS sequence"/>
</dbReference>
<reference evidence="1 2" key="1">
    <citation type="submission" date="2023-04" db="EMBL/GenBank/DDBJ databases">
        <title>Ectobacillus antri isolated from activated sludge.</title>
        <authorList>
            <person name="Yan P."/>
            <person name="Liu X."/>
        </authorList>
    </citation>
    <scope>NUCLEOTIDE SEQUENCE [LARGE SCALE GENOMIC DNA]</scope>
    <source>
        <strain evidence="1 2">C18H</strain>
    </source>
</reference>